<reference evidence="1" key="1">
    <citation type="submission" date="2020-10" db="EMBL/GenBank/DDBJ databases">
        <authorList>
            <person name="Gilroy R."/>
        </authorList>
    </citation>
    <scope>NUCLEOTIDE SEQUENCE</scope>
    <source>
        <strain evidence="1">17113</strain>
    </source>
</reference>
<gene>
    <name evidence="1" type="ORF">IAC61_04655</name>
</gene>
<sequence length="124" mass="14179">MMNELHGPAENPIILDFNSLGNRDKSLLVGALFRQSLIQTGKSPDYHLDKLDDDFLAHAGGAAGSFLRKVKEFSLRLDPLEGAIFVNECLEHGRHYKFWYLSYYDTPDFQLDLHSIYDRVAAEF</sequence>
<evidence type="ECO:0000313" key="2">
    <source>
        <dbReference type="Proteomes" id="UP000823634"/>
    </source>
</evidence>
<comment type="caution">
    <text evidence="1">The sequence shown here is derived from an EMBL/GenBank/DDBJ whole genome shotgun (WGS) entry which is preliminary data.</text>
</comment>
<name>A0A9D9GWJ3_9FIRM</name>
<proteinExistence type="predicted"/>
<dbReference type="Proteomes" id="UP000823634">
    <property type="component" value="Unassembled WGS sequence"/>
</dbReference>
<reference evidence="1" key="2">
    <citation type="journal article" date="2021" name="PeerJ">
        <title>Extensive microbial diversity within the chicken gut microbiome revealed by metagenomics and culture.</title>
        <authorList>
            <person name="Gilroy R."/>
            <person name="Ravi A."/>
            <person name="Getino M."/>
            <person name="Pursley I."/>
            <person name="Horton D.L."/>
            <person name="Alikhan N.F."/>
            <person name="Baker D."/>
            <person name="Gharbi K."/>
            <person name="Hall N."/>
            <person name="Watson M."/>
            <person name="Adriaenssens E.M."/>
            <person name="Foster-Nyarko E."/>
            <person name="Jarju S."/>
            <person name="Secka A."/>
            <person name="Antonio M."/>
            <person name="Oren A."/>
            <person name="Chaudhuri R.R."/>
            <person name="La Ragione R."/>
            <person name="Hildebrand F."/>
            <person name="Pallen M.J."/>
        </authorList>
    </citation>
    <scope>NUCLEOTIDE SEQUENCE</scope>
    <source>
        <strain evidence="1">17113</strain>
    </source>
</reference>
<dbReference type="EMBL" id="JADINA010000029">
    <property type="protein sequence ID" value="MBO8426593.1"/>
    <property type="molecule type" value="Genomic_DNA"/>
</dbReference>
<protein>
    <submittedName>
        <fullName evidence="1">Uncharacterized protein</fullName>
    </submittedName>
</protein>
<organism evidence="1 2">
    <name type="scientific">Candidatus Alloenteromonas pullistercoris</name>
    <dbReference type="NCBI Taxonomy" id="2840785"/>
    <lineage>
        <taxon>Bacteria</taxon>
        <taxon>Bacillati</taxon>
        <taxon>Bacillota</taxon>
        <taxon>Bacillota incertae sedis</taxon>
        <taxon>Candidatus Alloenteromonas</taxon>
    </lineage>
</organism>
<dbReference type="AlphaFoldDB" id="A0A9D9GWJ3"/>
<accession>A0A9D9GWJ3</accession>
<evidence type="ECO:0000313" key="1">
    <source>
        <dbReference type="EMBL" id="MBO8426593.1"/>
    </source>
</evidence>